<accession>A0A1U6GSY5</accession>
<dbReference type="AlphaFoldDB" id="A0A1U6GSY5"/>
<dbReference type="STRING" id="428990.SAMN06295987_101315"/>
<name>A0A1U6GSY5_9SPHN</name>
<evidence type="ECO:0000313" key="3">
    <source>
        <dbReference type="Proteomes" id="UP000190989"/>
    </source>
</evidence>
<dbReference type="InterPro" id="IPR041135">
    <property type="entry name" value="Nmad3"/>
</dbReference>
<dbReference type="EMBL" id="FVZE01000001">
    <property type="protein sequence ID" value="SLJ86629.1"/>
    <property type="molecule type" value="Genomic_DNA"/>
</dbReference>
<protein>
    <recommendedName>
        <fullName evidence="1">Nucleotide modification associated domain-containing protein</fullName>
    </recommendedName>
</protein>
<dbReference type="RefSeq" id="WP_079729269.1">
    <property type="nucleotide sequence ID" value="NZ_FVZE01000001.1"/>
</dbReference>
<evidence type="ECO:0000313" key="2">
    <source>
        <dbReference type="EMBL" id="SLJ86629.1"/>
    </source>
</evidence>
<gene>
    <name evidence="2" type="ORF">SAMN06295987_101315</name>
</gene>
<reference evidence="3" key="1">
    <citation type="submission" date="2017-02" db="EMBL/GenBank/DDBJ databases">
        <authorList>
            <person name="Varghese N."/>
            <person name="Submissions S."/>
        </authorList>
    </citation>
    <scope>NUCLEOTIDE SEQUENCE [LARGE SCALE GENOMIC DNA]</scope>
    <source>
        <strain evidence="3">SM117</strain>
    </source>
</reference>
<feature type="domain" description="Nucleotide modification associated" evidence="1">
    <location>
        <begin position="2"/>
        <end position="222"/>
    </location>
</feature>
<proteinExistence type="predicted"/>
<dbReference type="Proteomes" id="UP000190989">
    <property type="component" value="Unassembled WGS sequence"/>
</dbReference>
<evidence type="ECO:0000259" key="1">
    <source>
        <dbReference type="Pfam" id="PF18754"/>
    </source>
</evidence>
<dbReference type="Pfam" id="PF18754">
    <property type="entry name" value="Nmad3"/>
    <property type="match status" value="1"/>
</dbReference>
<sequence>MKLVFSRKGFDTTAGGVPSPIIDGVPVSLPIPTQDRSCTRFADRDLGELVSTLTRGRIDGAHLCHDDPMFADGLCWFGQCGAAQGHLARHGVGPGDHFLFFGLFADPETGERHHRIFAHMGVEACGSPEAVRRCRSWQEPPRPHPHAEGEWPANNAIWFGPGATARSAADGLRLTQPGGPLNRWRVPPWLKQRGLTYHDRPDRWIGRRSLDSARRGQEFVCDIGRAREPRLWLEGMIALIENRPAG</sequence>
<keyword evidence="3" id="KW-1185">Reference proteome</keyword>
<organism evidence="2 3">
    <name type="scientific">Novosphingobium mathurense</name>
    <dbReference type="NCBI Taxonomy" id="428990"/>
    <lineage>
        <taxon>Bacteria</taxon>
        <taxon>Pseudomonadati</taxon>
        <taxon>Pseudomonadota</taxon>
        <taxon>Alphaproteobacteria</taxon>
        <taxon>Sphingomonadales</taxon>
        <taxon>Sphingomonadaceae</taxon>
        <taxon>Novosphingobium</taxon>
    </lineage>
</organism>